<protein>
    <submittedName>
        <fullName evidence="1">Uncharacterized protein</fullName>
    </submittedName>
</protein>
<accession>A0A834VL78</accession>
<dbReference type="KEGG" id="ptrr:90955062"/>
<evidence type="ECO:0000313" key="2">
    <source>
        <dbReference type="Proteomes" id="UP000245464"/>
    </source>
</evidence>
<sequence>MFRSQAHAAAFGCPLVRLCLPHATAQDYRPCTVNSTRAASG</sequence>
<dbReference type="RefSeq" id="XP_065959557.1">
    <property type="nucleotide sequence ID" value="XM_066104993.1"/>
</dbReference>
<organism evidence="1 2">
    <name type="scientific">Pyrenophora tritici-repentis</name>
    <dbReference type="NCBI Taxonomy" id="45151"/>
    <lineage>
        <taxon>Eukaryota</taxon>
        <taxon>Fungi</taxon>
        <taxon>Dikarya</taxon>
        <taxon>Ascomycota</taxon>
        <taxon>Pezizomycotina</taxon>
        <taxon>Dothideomycetes</taxon>
        <taxon>Pleosporomycetidae</taxon>
        <taxon>Pleosporales</taxon>
        <taxon>Pleosporineae</taxon>
        <taxon>Pleosporaceae</taxon>
        <taxon>Pyrenophora</taxon>
    </lineage>
</organism>
<gene>
    <name evidence="1" type="ORF">PtrM4_053310</name>
</gene>
<dbReference type="Proteomes" id="UP000245464">
    <property type="component" value="Chromosome 10"/>
</dbReference>
<dbReference type="GeneID" id="90955062"/>
<dbReference type="EMBL" id="NQIK02000010">
    <property type="protein sequence ID" value="KAF7565897.1"/>
    <property type="molecule type" value="Genomic_DNA"/>
</dbReference>
<proteinExistence type="predicted"/>
<comment type="caution">
    <text evidence="1">The sequence shown here is derived from an EMBL/GenBank/DDBJ whole genome shotgun (WGS) entry which is preliminary data.</text>
</comment>
<evidence type="ECO:0000313" key="1">
    <source>
        <dbReference type="EMBL" id="KAF7565897.1"/>
    </source>
</evidence>
<reference evidence="1" key="1">
    <citation type="journal article" date="2018" name="BMC Genomics">
        <title>Comparative genomics of the wheat fungal pathogen Pyrenophora tritici-repentis reveals chromosomal variations and genome plasticity.</title>
        <authorList>
            <person name="Moolhuijzen P."/>
            <person name="See P.T."/>
            <person name="Hane J.K."/>
            <person name="Shi G."/>
            <person name="Liu Z."/>
            <person name="Oliver R.P."/>
            <person name="Moffat C.S."/>
        </authorList>
    </citation>
    <scope>NUCLEOTIDE SEQUENCE [LARGE SCALE GENOMIC DNA]</scope>
    <source>
        <strain evidence="1">M4</strain>
    </source>
</reference>
<name>A0A834VL78_9PLEO</name>
<dbReference type="AlphaFoldDB" id="A0A834VL78"/>